<evidence type="ECO:0000256" key="2">
    <source>
        <dbReference type="ARBA" id="ARBA00004413"/>
    </source>
</evidence>
<evidence type="ECO:0000256" key="6">
    <source>
        <dbReference type="ARBA" id="ARBA00022741"/>
    </source>
</evidence>
<organism evidence="14 15">
    <name type="scientific">Albugo candida</name>
    <dbReference type="NCBI Taxonomy" id="65357"/>
    <lineage>
        <taxon>Eukaryota</taxon>
        <taxon>Sar</taxon>
        <taxon>Stramenopiles</taxon>
        <taxon>Oomycota</taxon>
        <taxon>Peronosporomycetes</taxon>
        <taxon>Albuginales</taxon>
        <taxon>Albuginaceae</taxon>
        <taxon>Albugo</taxon>
    </lineage>
</organism>
<dbReference type="Gene3D" id="1.10.238.10">
    <property type="entry name" value="EF-hand"/>
    <property type="match status" value="1"/>
</dbReference>
<dbReference type="InterPro" id="IPR011992">
    <property type="entry name" value="EF-hand-dom_pair"/>
</dbReference>
<dbReference type="InterPro" id="IPR030381">
    <property type="entry name" value="G_DYNAMIN_dom"/>
</dbReference>
<evidence type="ECO:0000259" key="13">
    <source>
        <dbReference type="PROSITE" id="PS51718"/>
    </source>
</evidence>
<evidence type="ECO:0000256" key="7">
    <source>
        <dbReference type="ARBA" id="ARBA00022753"/>
    </source>
</evidence>
<evidence type="ECO:0000256" key="10">
    <source>
        <dbReference type="ARBA" id="ARBA00023136"/>
    </source>
</evidence>
<keyword evidence="8" id="KW-0106">Calcium</keyword>
<evidence type="ECO:0000256" key="9">
    <source>
        <dbReference type="ARBA" id="ARBA00022840"/>
    </source>
</evidence>
<gene>
    <name evidence="14" type="ORF">BN9_029200</name>
</gene>
<keyword evidence="5" id="KW-0479">Metal-binding</keyword>
<dbReference type="InterPro" id="IPR018247">
    <property type="entry name" value="EF_Hand_1_Ca_BS"/>
</dbReference>
<dbReference type="Gene3D" id="1.10.268.20">
    <property type="match status" value="1"/>
</dbReference>
<protein>
    <submittedName>
        <fullName evidence="14">Uncharacterized protein</fullName>
    </submittedName>
</protein>
<keyword evidence="4" id="KW-0597">Phosphoprotein</keyword>
<dbReference type="Gene3D" id="3.40.50.300">
    <property type="entry name" value="P-loop containing nucleotide triphosphate hydrolases"/>
    <property type="match status" value="1"/>
</dbReference>
<dbReference type="Pfam" id="PF12763">
    <property type="entry name" value="EH"/>
    <property type="match status" value="1"/>
</dbReference>
<keyword evidence="15" id="KW-1185">Reference proteome</keyword>
<dbReference type="GO" id="GO:0010008">
    <property type="term" value="C:endosome membrane"/>
    <property type="evidence" value="ECO:0007669"/>
    <property type="project" value="UniProtKB-SubCell"/>
</dbReference>
<dbReference type="InterPro" id="IPR022812">
    <property type="entry name" value="Dynamin"/>
</dbReference>
<keyword evidence="10" id="KW-0472">Membrane</keyword>
<keyword evidence="3" id="KW-1003">Cell membrane</keyword>
<feature type="domain" description="EH" evidence="11">
    <location>
        <begin position="449"/>
        <end position="543"/>
    </location>
</feature>
<dbReference type="FunCoup" id="A0A024G737">
    <property type="interactions" value="107"/>
</dbReference>
<dbReference type="GO" id="GO:0005524">
    <property type="term" value="F:ATP binding"/>
    <property type="evidence" value="ECO:0007669"/>
    <property type="project" value="UniProtKB-KW"/>
</dbReference>
<dbReference type="InterPro" id="IPR027417">
    <property type="entry name" value="P-loop_NTPase"/>
</dbReference>
<evidence type="ECO:0000256" key="4">
    <source>
        <dbReference type="ARBA" id="ARBA00022553"/>
    </source>
</evidence>
<feature type="domain" description="EF-hand" evidence="12">
    <location>
        <begin position="487"/>
        <end position="522"/>
    </location>
</feature>
<dbReference type="InParanoid" id="A0A024G737"/>
<dbReference type="PANTHER" id="PTHR11216">
    <property type="entry name" value="EH DOMAIN"/>
    <property type="match status" value="1"/>
</dbReference>
<dbReference type="PANTHER" id="PTHR11216:SF31">
    <property type="entry name" value="AT21416P"/>
    <property type="match status" value="1"/>
</dbReference>
<dbReference type="GO" id="GO:0005509">
    <property type="term" value="F:calcium ion binding"/>
    <property type="evidence" value="ECO:0007669"/>
    <property type="project" value="InterPro"/>
</dbReference>
<keyword evidence="6" id="KW-0547">Nucleotide-binding</keyword>
<dbReference type="EMBL" id="CAIX01000030">
    <property type="protein sequence ID" value="CCI42136.1"/>
    <property type="molecule type" value="Genomic_DNA"/>
</dbReference>
<dbReference type="CDD" id="cd00052">
    <property type="entry name" value="EH"/>
    <property type="match status" value="1"/>
</dbReference>
<name>A0A024G737_9STRA</name>
<dbReference type="InterPro" id="IPR000261">
    <property type="entry name" value="EH_dom"/>
</dbReference>
<dbReference type="PRINTS" id="PR00195">
    <property type="entry name" value="DYNAMIN"/>
</dbReference>
<dbReference type="SMART" id="SM00027">
    <property type="entry name" value="EH"/>
    <property type="match status" value="1"/>
</dbReference>
<evidence type="ECO:0000313" key="14">
    <source>
        <dbReference type="EMBL" id="CCI42136.1"/>
    </source>
</evidence>
<dbReference type="PROSITE" id="PS51718">
    <property type="entry name" value="G_DYNAMIN_2"/>
    <property type="match status" value="1"/>
</dbReference>
<dbReference type="InterPro" id="IPR006073">
    <property type="entry name" value="GTP-bd"/>
</dbReference>
<reference evidence="14 15" key="1">
    <citation type="submission" date="2012-05" db="EMBL/GenBank/DDBJ databases">
        <title>Recombination and specialization in a pathogen metapopulation.</title>
        <authorList>
            <person name="Gardiner A."/>
            <person name="Kemen E."/>
            <person name="Schultz-Larsen T."/>
            <person name="MacLean D."/>
            <person name="Van Oosterhout C."/>
            <person name="Jones J.D.G."/>
        </authorList>
    </citation>
    <scope>NUCLEOTIDE SEQUENCE [LARGE SCALE GENOMIC DNA]</scope>
    <source>
        <strain evidence="14 15">Ac Nc2</strain>
    </source>
</reference>
<dbReference type="GO" id="GO:0005525">
    <property type="term" value="F:GTP binding"/>
    <property type="evidence" value="ECO:0007669"/>
    <property type="project" value="InterPro"/>
</dbReference>
<dbReference type="OrthoDB" id="1716625at2759"/>
<evidence type="ECO:0000259" key="11">
    <source>
        <dbReference type="PROSITE" id="PS50031"/>
    </source>
</evidence>
<evidence type="ECO:0000259" key="12">
    <source>
        <dbReference type="PROSITE" id="PS50222"/>
    </source>
</evidence>
<dbReference type="PROSITE" id="PS50222">
    <property type="entry name" value="EF_HAND_2"/>
    <property type="match status" value="1"/>
</dbReference>
<dbReference type="Pfam" id="PF01926">
    <property type="entry name" value="MMR_HSR1"/>
    <property type="match status" value="1"/>
</dbReference>
<dbReference type="InterPro" id="IPR040990">
    <property type="entry name" value="DUF5600"/>
</dbReference>
<dbReference type="AlphaFoldDB" id="A0A024G737"/>
<evidence type="ECO:0000256" key="5">
    <source>
        <dbReference type="ARBA" id="ARBA00022723"/>
    </source>
</evidence>
<proteinExistence type="predicted"/>
<dbReference type="GO" id="GO:0006897">
    <property type="term" value="P:endocytosis"/>
    <property type="evidence" value="ECO:0007669"/>
    <property type="project" value="TreeGrafter"/>
</dbReference>
<dbReference type="GO" id="GO:0005886">
    <property type="term" value="C:plasma membrane"/>
    <property type="evidence" value="ECO:0007669"/>
    <property type="project" value="UniProtKB-SubCell"/>
</dbReference>
<keyword evidence="7" id="KW-0967">Endosome</keyword>
<dbReference type="SUPFAM" id="SSF52540">
    <property type="entry name" value="P-loop containing nucleoside triphosphate hydrolases"/>
    <property type="match status" value="1"/>
</dbReference>
<dbReference type="Pfam" id="PF18150">
    <property type="entry name" value="DUF5600"/>
    <property type="match status" value="1"/>
</dbReference>
<dbReference type="InterPro" id="IPR002048">
    <property type="entry name" value="EF_hand_dom"/>
</dbReference>
<dbReference type="InterPro" id="IPR031692">
    <property type="entry name" value="EHD_N"/>
</dbReference>
<dbReference type="PROSITE" id="PS50031">
    <property type="entry name" value="EH"/>
    <property type="match status" value="1"/>
</dbReference>
<dbReference type="FunFam" id="3.40.50.300:FF:000147">
    <property type="entry name" value="EH domain-containing protein 1"/>
    <property type="match status" value="1"/>
</dbReference>
<dbReference type="Proteomes" id="UP000053237">
    <property type="component" value="Unassembled WGS sequence"/>
</dbReference>
<accession>A0A024G737</accession>
<dbReference type="SUPFAM" id="SSF47473">
    <property type="entry name" value="EF-hand"/>
    <property type="match status" value="1"/>
</dbReference>
<dbReference type="GO" id="GO:0016197">
    <property type="term" value="P:endosomal transport"/>
    <property type="evidence" value="ECO:0007669"/>
    <property type="project" value="TreeGrafter"/>
</dbReference>
<dbReference type="STRING" id="65357.A0A024G737"/>
<dbReference type="PROSITE" id="PS00018">
    <property type="entry name" value="EF_HAND_1"/>
    <property type="match status" value="1"/>
</dbReference>
<evidence type="ECO:0000256" key="8">
    <source>
        <dbReference type="ARBA" id="ARBA00022837"/>
    </source>
</evidence>
<keyword evidence="9" id="KW-0067">ATP-binding</keyword>
<dbReference type="Pfam" id="PF16880">
    <property type="entry name" value="EHD_N"/>
    <property type="match status" value="1"/>
</dbReference>
<sequence>MGRPPSALNQIGTMTDHSASTVSGLVSALLSADGVDVVSKSKVVVDGLKKLYAQKLRPLEKKYEFDEFHSPLLSDADFDAKPQVLMIGQYSVGKTSFIEYLLGRSFPGQRIGPEPTTDRFVAVMYGDEERTIPGNAVAVSPDLPYGGLSMFGTAFLNKFEAAQLPSKVLENITVIDTPGILSGEKQRIQRGYDFVQVARWFAERSDLILLLFDAHKLDISDEFQRVIEVLKGHDDKIRCVLNKADQIDRQRLMRVYGALMWSMGKVLKTPEVLRVFIGSFWDQPMVFTDNAELFEAEENDLLTELRNLPQNAAIRKINEFVKRARLAKVHCFLIGVLRDKMPAMIGKEKKQKALIENLGETFREVQRRYHLPPGDFPQLDEFQKKLVDHKFQKFATLNVKGIQEIDELLSKDIPKLMAALPKKDDGKAIDGQPSFSTTNPFASAESIWDIAPFKEGFDAVFQALQRDSQTNRASGSICMAPLQATGCPQQALKTIWELADMDKDGFLDQDEFAVAMYLCNKAKDGDAMPTELSVSMIPPSKRPALALDS</sequence>
<dbReference type="CDD" id="cd09913">
    <property type="entry name" value="EHD"/>
    <property type="match status" value="1"/>
</dbReference>
<comment type="subcellular location">
    <subcellularLocation>
        <location evidence="2">Cell membrane</location>
        <topology evidence="2">Peripheral membrane protein</topology>
        <orientation evidence="2">Cytoplasmic side</orientation>
    </subcellularLocation>
    <subcellularLocation>
        <location evidence="1">Endosome membrane</location>
        <topology evidence="1">Peripheral membrane protein</topology>
        <orientation evidence="1">Cytoplasmic side</orientation>
    </subcellularLocation>
</comment>
<evidence type="ECO:0000313" key="15">
    <source>
        <dbReference type="Proteomes" id="UP000053237"/>
    </source>
</evidence>
<evidence type="ECO:0000256" key="3">
    <source>
        <dbReference type="ARBA" id="ARBA00022475"/>
    </source>
</evidence>
<evidence type="ECO:0000256" key="1">
    <source>
        <dbReference type="ARBA" id="ARBA00004125"/>
    </source>
</evidence>
<comment type="caution">
    <text evidence="14">The sequence shown here is derived from an EMBL/GenBank/DDBJ whole genome shotgun (WGS) entry which is preliminary data.</text>
</comment>
<feature type="domain" description="Dynamin-type G" evidence="13">
    <location>
        <begin position="78"/>
        <end position="309"/>
    </location>
</feature>